<accession>A0AA35YJD5</accession>
<name>A0AA35YJD5_LACSI</name>
<dbReference type="EMBL" id="OX465079">
    <property type="protein sequence ID" value="CAI9275091.1"/>
    <property type="molecule type" value="Genomic_DNA"/>
</dbReference>
<sequence length="32" mass="3512">MCHGVDGLVGQKPQFSLTNVTRLCIWICGFTS</sequence>
<proteinExistence type="predicted"/>
<evidence type="ECO:0000313" key="1">
    <source>
        <dbReference type="EMBL" id="CAI9275091.1"/>
    </source>
</evidence>
<organism evidence="1 2">
    <name type="scientific">Lactuca saligna</name>
    <name type="common">Willowleaf lettuce</name>
    <dbReference type="NCBI Taxonomy" id="75948"/>
    <lineage>
        <taxon>Eukaryota</taxon>
        <taxon>Viridiplantae</taxon>
        <taxon>Streptophyta</taxon>
        <taxon>Embryophyta</taxon>
        <taxon>Tracheophyta</taxon>
        <taxon>Spermatophyta</taxon>
        <taxon>Magnoliopsida</taxon>
        <taxon>eudicotyledons</taxon>
        <taxon>Gunneridae</taxon>
        <taxon>Pentapetalae</taxon>
        <taxon>asterids</taxon>
        <taxon>campanulids</taxon>
        <taxon>Asterales</taxon>
        <taxon>Asteraceae</taxon>
        <taxon>Cichorioideae</taxon>
        <taxon>Cichorieae</taxon>
        <taxon>Lactucinae</taxon>
        <taxon>Lactuca</taxon>
    </lineage>
</organism>
<reference evidence="1" key="1">
    <citation type="submission" date="2023-04" db="EMBL/GenBank/DDBJ databases">
        <authorList>
            <person name="Vijverberg K."/>
            <person name="Xiong W."/>
            <person name="Schranz E."/>
        </authorList>
    </citation>
    <scope>NUCLEOTIDE SEQUENCE</scope>
</reference>
<evidence type="ECO:0000313" key="2">
    <source>
        <dbReference type="Proteomes" id="UP001177003"/>
    </source>
</evidence>
<protein>
    <submittedName>
        <fullName evidence="1">Uncharacterized protein</fullName>
    </submittedName>
</protein>
<dbReference type="AlphaFoldDB" id="A0AA35YJD5"/>
<keyword evidence="2" id="KW-1185">Reference proteome</keyword>
<gene>
    <name evidence="1" type="ORF">LSALG_LOCUS15133</name>
</gene>
<dbReference type="Proteomes" id="UP001177003">
    <property type="component" value="Chromosome 3"/>
</dbReference>